<dbReference type="OrthoDB" id="6101at2759"/>
<dbReference type="TCDB" id="5.B.1.1.11">
    <property type="family name" value="the phagocyte (gp91(phox)) nadph oxidase family"/>
</dbReference>
<evidence type="ECO:0000259" key="3">
    <source>
        <dbReference type="PROSITE" id="PS51384"/>
    </source>
</evidence>
<keyword evidence="2" id="KW-1133">Transmembrane helix</keyword>
<dbReference type="EMBL" id="KB454495">
    <property type="protein sequence ID" value="EME30933.1"/>
    <property type="molecule type" value="Genomic_DNA"/>
</dbReference>
<feature type="transmembrane region" description="Helical" evidence="2">
    <location>
        <begin position="504"/>
        <end position="524"/>
    </location>
</feature>
<dbReference type="PROSITE" id="PS51384">
    <property type="entry name" value="FAD_FR"/>
    <property type="match status" value="1"/>
</dbReference>
<organism evidence="4 5">
    <name type="scientific">Galdieria sulphuraria</name>
    <name type="common">Red alga</name>
    <dbReference type="NCBI Taxonomy" id="130081"/>
    <lineage>
        <taxon>Eukaryota</taxon>
        <taxon>Rhodophyta</taxon>
        <taxon>Bangiophyceae</taxon>
        <taxon>Galdieriales</taxon>
        <taxon>Galdieriaceae</taxon>
        <taxon>Galdieria</taxon>
    </lineage>
</organism>
<keyword evidence="2" id="KW-0812">Transmembrane</keyword>
<dbReference type="InterPro" id="IPR013121">
    <property type="entry name" value="Fe_red_NAD-bd_6"/>
</dbReference>
<reference evidence="5" key="1">
    <citation type="journal article" date="2013" name="Science">
        <title>Gene transfer from bacteria and archaea facilitated evolution of an extremophilic eukaryote.</title>
        <authorList>
            <person name="Schonknecht G."/>
            <person name="Chen W.H."/>
            <person name="Ternes C.M."/>
            <person name="Barbier G.G."/>
            <person name="Shrestha R.P."/>
            <person name="Stanke M."/>
            <person name="Brautigam A."/>
            <person name="Baker B.J."/>
            <person name="Banfield J.F."/>
            <person name="Garavito R.M."/>
            <person name="Carr K."/>
            <person name="Wilkerson C."/>
            <person name="Rensing S.A."/>
            <person name="Gagneul D."/>
            <person name="Dickenson N.E."/>
            <person name="Oesterhelt C."/>
            <person name="Lercher M.J."/>
            <person name="Weber A.P."/>
        </authorList>
    </citation>
    <scope>NUCLEOTIDE SEQUENCE [LARGE SCALE GENOMIC DNA]</scope>
    <source>
        <strain evidence="5">074W</strain>
    </source>
</reference>
<dbReference type="GO" id="GO:0005886">
    <property type="term" value="C:plasma membrane"/>
    <property type="evidence" value="ECO:0007669"/>
    <property type="project" value="TreeGrafter"/>
</dbReference>
<proteinExistence type="predicted"/>
<dbReference type="InterPro" id="IPR017927">
    <property type="entry name" value="FAD-bd_FR_type"/>
</dbReference>
<protein>
    <submittedName>
        <fullName evidence="4">NADPH oxidase</fullName>
    </submittedName>
</protein>
<keyword evidence="2" id="KW-0472">Membrane</keyword>
<feature type="transmembrane region" description="Helical" evidence="2">
    <location>
        <begin position="564"/>
        <end position="589"/>
    </location>
</feature>
<dbReference type="GeneID" id="17089628"/>
<dbReference type="STRING" id="130081.M2Y4Q6"/>
<dbReference type="InterPro" id="IPR050369">
    <property type="entry name" value="RBOH/FRE"/>
</dbReference>
<dbReference type="Gene3D" id="3.40.50.80">
    <property type="entry name" value="Nucleotide-binding domain of ferredoxin-NADP reductase (FNR) module"/>
    <property type="match status" value="2"/>
</dbReference>
<dbReference type="SUPFAM" id="SSF63380">
    <property type="entry name" value="Riboflavin synthase domain-like"/>
    <property type="match status" value="1"/>
</dbReference>
<dbReference type="KEGG" id="gsl:Gasu_17010"/>
<dbReference type="RefSeq" id="XP_005707453.1">
    <property type="nucleotide sequence ID" value="XM_005707396.1"/>
</dbReference>
<dbReference type="InterPro" id="IPR039261">
    <property type="entry name" value="FNR_nucleotide-bd"/>
</dbReference>
<dbReference type="InterPro" id="IPR017938">
    <property type="entry name" value="Riboflavin_synthase-like_b-brl"/>
</dbReference>
<sequence>MTKAFYKRASVTGNNSYRGSKDSNRFDSFLKLEAFMVNNGMLWTLLLFIACMDIIGFLAGVFNMITATQQHIITIPFLERSLPVAKGAGRVISINAALLLLTGCKATITWLRSTFVSCLLPIDKLMPFLHIRLYLIIAFCAALHAITQYVNYITGSFPWVFGLWTYHFPDPTVQLLITGTLLVILMTAIAVTAGPWIRRSVNRGYNIFWTVHIVGFSCVYPLLILHGVLLGTPDTWKYILGPLVLYVIDVLYRARAVSFKGLSVVCWLNPSSEGVTELVMKRPFAYKAGQYVQIRIPVVSRWEYHPLSIASAPHEEYLRIFIKSSGDWSSLVYKVSEELQSDSFAFSDAASQVDARGFTIVNVRGPFGAPTEHVKDFSKVVLVGTGIGATPFSSVVREYLHANSKEDQAAKRVHQTVLNLSQLEKPSSALVKDTKDHNNNSPSLRKVETLLPSFFMNMTQLAYRGIVDPFLVFFKRTSISFKSENACACAFLGFFHSLSLNFMVLWMMMIAGSIRVAFVLFGYHGQYSSAIWGLVVSVIILFVFGFSLFIAIRSLGWKYWKTAIGVLDSLAFFIGLALFICVFVCIASWGTKSVWTIEKVLNYLTFYCLIPVVGIRALLLIVNGCGGFKWKRSAKSNLKTECSKSLHFIWVSRTVHGFHWFFRDFERIVSEGSSVQVQMDIFVTGVTSDITLPENSSKIRYHIGRPQWDSLFSSMFESEEFIRDQEPVGVFFCGAPAVGRIVKAAANEASLQAARRQYVTGNRCFPKIIFHKEYF</sequence>
<dbReference type="Pfam" id="PF08030">
    <property type="entry name" value="NAD_binding_6"/>
    <property type="match status" value="1"/>
</dbReference>
<name>M2Y4Q6_GALSU</name>
<dbReference type="CDD" id="cd06186">
    <property type="entry name" value="NOX_Duox_like_FAD_NADP"/>
    <property type="match status" value="1"/>
</dbReference>
<feature type="domain" description="FAD-binding FR-type" evidence="3">
    <location>
        <begin position="249"/>
        <end position="373"/>
    </location>
</feature>
<dbReference type="OMA" id="ENACACA"/>
<dbReference type="SUPFAM" id="SSF52343">
    <property type="entry name" value="Ferredoxin reductase-like, C-terminal NADP-linked domain"/>
    <property type="match status" value="1"/>
</dbReference>
<evidence type="ECO:0000256" key="1">
    <source>
        <dbReference type="ARBA" id="ARBA00023002"/>
    </source>
</evidence>
<dbReference type="Proteomes" id="UP000030680">
    <property type="component" value="Unassembled WGS sequence"/>
</dbReference>
<feature type="transmembrane region" description="Helical" evidence="2">
    <location>
        <begin position="209"/>
        <end position="229"/>
    </location>
</feature>
<gene>
    <name evidence="4" type="ORF">Gasu_17010</name>
</gene>
<dbReference type="GO" id="GO:0016491">
    <property type="term" value="F:oxidoreductase activity"/>
    <property type="evidence" value="ECO:0007669"/>
    <property type="project" value="UniProtKB-KW"/>
</dbReference>
<feature type="transmembrane region" description="Helical" evidence="2">
    <location>
        <begin position="530"/>
        <end position="552"/>
    </location>
</feature>
<dbReference type="Pfam" id="PF08022">
    <property type="entry name" value="FAD_binding_8"/>
    <property type="match status" value="1"/>
</dbReference>
<feature type="transmembrane region" description="Helical" evidence="2">
    <location>
        <begin position="133"/>
        <end position="153"/>
    </location>
</feature>
<dbReference type="Gramene" id="EME30933">
    <property type="protein sequence ID" value="EME30933"/>
    <property type="gene ID" value="Gasu_17010"/>
</dbReference>
<dbReference type="PANTHER" id="PTHR11972">
    <property type="entry name" value="NADPH OXIDASE"/>
    <property type="match status" value="1"/>
</dbReference>
<dbReference type="PANTHER" id="PTHR11972:SF153">
    <property type="entry name" value="SUPEROXIDE-GENERATING NADPH OXIDASE HEAVY CHAIN SUBUNIT A"/>
    <property type="match status" value="1"/>
</dbReference>
<keyword evidence="1" id="KW-0560">Oxidoreductase</keyword>
<evidence type="ECO:0000313" key="4">
    <source>
        <dbReference type="EMBL" id="EME30933.1"/>
    </source>
</evidence>
<dbReference type="Gene3D" id="2.40.30.10">
    <property type="entry name" value="Translation factors"/>
    <property type="match status" value="1"/>
</dbReference>
<feature type="transmembrane region" description="Helical" evidence="2">
    <location>
        <begin position="601"/>
        <end position="622"/>
    </location>
</feature>
<dbReference type="eggNOG" id="KOG0039">
    <property type="taxonomic scope" value="Eukaryota"/>
</dbReference>
<feature type="transmembrane region" description="Helical" evidence="2">
    <location>
        <begin position="40"/>
        <end position="62"/>
    </location>
</feature>
<keyword evidence="5" id="KW-1185">Reference proteome</keyword>
<feature type="transmembrane region" description="Helical" evidence="2">
    <location>
        <begin position="173"/>
        <end position="197"/>
    </location>
</feature>
<dbReference type="AlphaFoldDB" id="M2Y4Q6"/>
<evidence type="ECO:0000313" key="5">
    <source>
        <dbReference type="Proteomes" id="UP000030680"/>
    </source>
</evidence>
<accession>M2Y4Q6</accession>
<dbReference type="InterPro" id="IPR013112">
    <property type="entry name" value="FAD-bd_8"/>
</dbReference>
<evidence type="ECO:0000256" key="2">
    <source>
        <dbReference type="SAM" id="Phobius"/>
    </source>
</evidence>